<sequence length="230" mass="23845">MKNFVTGFARQCAVALLALIALTVVVGGLYPVAVWGISRVDATAAEGSFVTDVRGCTTSTLIGVDQRVPAGHPDPFLHNRVAGGVDDPMAPGDPSSSGASNLGPNSPELVKIIAARRAMIAQREHVAPSQVPADAVTGSGSSLDPDISSAYAALQIPRIARVTGLPVERVREIVAAHTEGRQLGFLGEERVNVQQVNRDLAAAAPKAFDVAAPKAFDVAAPKAFHDPGCR</sequence>
<evidence type="ECO:0000256" key="1">
    <source>
        <dbReference type="ARBA" id="ARBA00022448"/>
    </source>
</evidence>
<evidence type="ECO:0000256" key="4">
    <source>
        <dbReference type="ARBA" id="ARBA00022692"/>
    </source>
</evidence>
<dbReference type="EMBL" id="CP136137">
    <property type="protein sequence ID" value="WYY09392.1"/>
    <property type="molecule type" value="Genomic_DNA"/>
</dbReference>
<dbReference type="InterPro" id="IPR003820">
    <property type="entry name" value="KdpC"/>
</dbReference>
<keyword evidence="5" id="KW-0547">Nucleotide-binding</keyword>
<keyword evidence="3" id="KW-0633">Potassium transport</keyword>
<evidence type="ECO:0000313" key="12">
    <source>
        <dbReference type="EMBL" id="WYY09392.1"/>
    </source>
</evidence>
<dbReference type="PIRSF" id="PIRSF001296">
    <property type="entry name" value="K_ATPase_KdpC"/>
    <property type="match status" value="1"/>
</dbReference>
<proteinExistence type="predicted"/>
<keyword evidence="6" id="KW-0067">ATP-binding</keyword>
<feature type="region of interest" description="Disordered" evidence="11">
    <location>
        <begin position="80"/>
        <end position="104"/>
    </location>
</feature>
<protein>
    <submittedName>
        <fullName evidence="12">Potassium-transporting ATPase subunit C</fullName>
    </submittedName>
</protein>
<dbReference type="PANTHER" id="PTHR30042">
    <property type="entry name" value="POTASSIUM-TRANSPORTING ATPASE C CHAIN"/>
    <property type="match status" value="1"/>
</dbReference>
<accession>A0ABZ2U739</accession>
<evidence type="ECO:0000313" key="13">
    <source>
        <dbReference type="Proteomes" id="UP001479933"/>
    </source>
</evidence>
<keyword evidence="9" id="KW-0406">Ion transport</keyword>
<evidence type="ECO:0000256" key="3">
    <source>
        <dbReference type="ARBA" id="ARBA00022538"/>
    </source>
</evidence>
<organism evidence="12 13">
    <name type="scientific">Gordonia hydrophobica</name>
    <dbReference type="NCBI Taxonomy" id="40516"/>
    <lineage>
        <taxon>Bacteria</taxon>
        <taxon>Bacillati</taxon>
        <taxon>Actinomycetota</taxon>
        <taxon>Actinomycetes</taxon>
        <taxon>Mycobacteriales</taxon>
        <taxon>Gordoniaceae</taxon>
        <taxon>Gordonia</taxon>
    </lineage>
</organism>
<keyword evidence="10" id="KW-0472">Membrane</keyword>
<evidence type="ECO:0000256" key="9">
    <source>
        <dbReference type="ARBA" id="ARBA00023065"/>
    </source>
</evidence>
<keyword evidence="7" id="KW-0630">Potassium</keyword>
<evidence type="ECO:0000256" key="5">
    <source>
        <dbReference type="ARBA" id="ARBA00022741"/>
    </source>
</evidence>
<name>A0ABZ2U739_9ACTN</name>
<keyword evidence="1" id="KW-0813">Transport</keyword>
<feature type="compositionally biased region" description="Polar residues" evidence="11">
    <location>
        <begin position="94"/>
        <end position="104"/>
    </location>
</feature>
<evidence type="ECO:0000256" key="11">
    <source>
        <dbReference type="SAM" id="MobiDB-lite"/>
    </source>
</evidence>
<dbReference type="Pfam" id="PF02669">
    <property type="entry name" value="KdpC"/>
    <property type="match status" value="1"/>
</dbReference>
<gene>
    <name evidence="12" type="ORF">RVF87_10145</name>
</gene>
<evidence type="ECO:0000256" key="10">
    <source>
        <dbReference type="ARBA" id="ARBA00023136"/>
    </source>
</evidence>
<reference evidence="12 13" key="1">
    <citation type="journal article" date="2023" name="Virus Evol.">
        <title>Computational host range prediction-The good, the bad, and the ugly.</title>
        <authorList>
            <person name="Howell A.A."/>
            <person name="Versoza C.J."/>
            <person name="Pfeifer S.P."/>
        </authorList>
    </citation>
    <scope>NUCLEOTIDE SEQUENCE [LARGE SCALE GENOMIC DNA]</scope>
    <source>
        <strain evidence="12 13">1610/1b</strain>
    </source>
</reference>
<dbReference type="RefSeq" id="WP_084247286.1">
    <property type="nucleotide sequence ID" value="NZ_CP136137.1"/>
</dbReference>
<evidence type="ECO:0000256" key="2">
    <source>
        <dbReference type="ARBA" id="ARBA00022475"/>
    </source>
</evidence>
<keyword evidence="2" id="KW-1003">Cell membrane</keyword>
<keyword evidence="4" id="KW-0812">Transmembrane</keyword>
<keyword evidence="8" id="KW-1133">Transmembrane helix</keyword>
<evidence type="ECO:0000256" key="6">
    <source>
        <dbReference type="ARBA" id="ARBA00022840"/>
    </source>
</evidence>
<dbReference type="PANTHER" id="PTHR30042:SF2">
    <property type="entry name" value="POTASSIUM-TRANSPORTING ATPASE KDPC SUBUNIT"/>
    <property type="match status" value="1"/>
</dbReference>
<dbReference type="Proteomes" id="UP001479933">
    <property type="component" value="Chromosome"/>
</dbReference>
<evidence type="ECO:0000256" key="7">
    <source>
        <dbReference type="ARBA" id="ARBA00022958"/>
    </source>
</evidence>
<evidence type="ECO:0000256" key="8">
    <source>
        <dbReference type="ARBA" id="ARBA00022989"/>
    </source>
</evidence>
<keyword evidence="13" id="KW-1185">Reference proteome</keyword>